<feature type="transmembrane region" description="Helical" evidence="1">
    <location>
        <begin position="58"/>
        <end position="76"/>
    </location>
</feature>
<feature type="transmembrane region" description="Helical" evidence="1">
    <location>
        <begin position="34"/>
        <end position="52"/>
    </location>
</feature>
<keyword evidence="1" id="KW-1133">Transmembrane helix</keyword>
<proteinExistence type="predicted"/>
<feature type="transmembrane region" description="Helical" evidence="1">
    <location>
        <begin position="6"/>
        <end position="22"/>
    </location>
</feature>
<name>A0A415NXS3_9FIRM</name>
<evidence type="ECO:0008006" key="4">
    <source>
        <dbReference type="Google" id="ProtNLM"/>
    </source>
</evidence>
<accession>A0A415NXS3</accession>
<dbReference type="RefSeq" id="WP_118365952.1">
    <property type="nucleotide sequence ID" value="NZ_QRPK01000117.1"/>
</dbReference>
<organism evidence="2 3">
    <name type="scientific">Amedibacillus dolichus</name>
    <dbReference type="NCBI Taxonomy" id="31971"/>
    <lineage>
        <taxon>Bacteria</taxon>
        <taxon>Bacillati</taxon>
        <taxon>Bacillota</taxon>
        <taxon>Erysipelotrichia</taxon>
        <taxon>Erysipelotrichales</taxon>
        <taxon>Erysipelotrichaceae</taxon>
        <taxon>Amedibacillus</taxon>
    </lineage>
</organism>
<dbReference type="AlphaFoldDB" id="A0A415NXS3"/>
<keyword evidence="1" id="KW-0812">Transmembrane</keyword>
<evidence type="ECO:0000313" key="3">
    <source>
        <dbReference type="Proteomes" id="UP000284868"/>
    </source>
</evidence>
<evidence type="ECO:0000256" key="1">
    <source>
        <dbReference type="SAM" id="Phobius"/>
    </source>
</evidence>
<feature type="transmembrane region" description="Helical" evidence="1">
    <location>
        <begin position="167"/>
        <end position="188"/>
    </location>
</feature>
<sequence>MAILVHILTILFGFVTFVIIKNKRYKDVPLVSSIMIFSFVGFGMISVITIFVPSGKLLVFPLGCIIFGLIIILMLINDVYSLVRCNEKINGVYCGYNTYYGGNGVSTQAPVFEYTYQGHVYKEQTTQNISYKQLTKKMREGETYQIYVDSKHPAVFILQKKIKMSSIVVAFFGILFLVGGIVTLYDAFPYFLKITLYDAFPYFLKIMN</sequence>
<reference evidence="2 3" key="1">
    <citation type="submission" date="2018-08" db="EMBL/GenBank/DDBJ databases">
        <title>A genome reference for cultivated species of the human gut microbiota.</title>
        <authorList>
            <person name="Zou Y."/>
            <person name="Xue W."/>
            <person name="Luo G."/>
        </authorList>
    </citation>
    <scope>NUCLEOTIDE SEQUENCE [LARGE SCALE GENOMIC DNA]</scope>
    <source>
        <strain evidence="2 3">AF35-6BH</strain>
    </source>
</reference>
<evidence type="ECO:0000313" key="2">
    <source>
        <dbReference type="EMBL" id="RHM05307.1"/>
    </source>
</evidence>
<comment type="caution">
    <text evidence="2">The sequence shown here is derived from an EMBL/GenBank/DDBJ whole genome shotgun (WGS) entry which is preliminary data.</text>
</comment>
<dbReference type="OrthoDB" id="1655476at2"/>
<dbReference type="EMBL" id="QRPK01000117">
    <property type="protein sequence ID" value="RHM05307.1"/>
    <property type="molecule type" value="Genomic_DNA"/>
</dbReference>
<keyword evidence="3" id="KW-1185">Reference proteome</keyword>
<keyword evidence="1" id="KW-0472">Membrane</keyword>
<protein>
    <recommendedName>
        <fullName evidence="4">DUF3592 domain-containing protein</fullName>
    </recommendedName>
</protein>
<dbReference type="Proteomes" id="UP000284868">
    <property type="component" value="Unassembled WGS sequence"/>
</dbReference>
<gene>
    <name evidence="2" type="ORF">DWZ83_10585</name>
</gene>